<keyword evidence="1" id="KW-0812">Transmembrane</keyword>
<dbReference type="OrthoDB" id="9799565at2"/>
<dbReference type="Proteomes" id="UP000001235">
    <property type="component" value="Chromosome"/>
</dbReference>
<evidence type="ECO:0008006" key="4">
    <source>
        <dbReference type="Google" id="ProtNLM"/>
    </source>
</evidence>
<proteinExistence type="predicted"/>
<sequence length="77" mass="8826" precursor="true">MKKLPKNSFHLFFSLVMGAMMVFLMTAVITLANVGMTDDFLRHWLHAFLIAYPVAVPVIYLFAPIARKMTARFVEHP</sequence>
<keyword evidence="3" id="KW-1185">Reference proteome</keyword>
<dbReference type="AlphaFoldDB" id="D9SIN1"/>
<dbReference type="InterPro" id="IPR021529">
    <property type="entry name" value="DUF2798"/>
</dbReference>
<dbReference type="EMBL" id="CP002159">
    <property type="protein sequence ID" value="ADL56194.1"/>
    <property type="molecule type" value="Genomic_DNA"/>
</dbReference>
<dbReference type="STRING" id="395494.Galf_2190"/>
<keyword evidence="1" id="KW-1133">Transmembrane helix</keyword>
<dbReference type="HOGENOM" id="CLU_173298_3_1_4"/>
<reference evidence="2 3" key="1">
    <citation type="submission" date="2010-08" db="EMBL/GenBank/DDBJ databases">
        <title>Complete sequence of Gallionella capsiferriformans ES-2.</title>
        <authorList>
            <consortium name="US DOE Joint Genome Institute"/>
            <person name="Lucas S."/>
            <person name="Copeland A."/>
            <person name="Lapidus A."/>
            <person name="Cheng J.-F."/>
            <person name="Bruce D."/>
            <person name="Goodwin L."/>
            <person name="Pitluck S."/>
            <person name="Chertkov O."/>
            <person name="Davenport K.W."/>
            <person name="Detter J.C."/>
            <person name="Han C."/>
            <person name="Tapia R."/>
            <person name="Land M."/>
            <person name="Hauser L."/>
            <person name="Chang Y.-J."/>
            <person name="Jeffries C."/>
            <person name="Kyrpides N."/>
            <person name="Ivanova N."/>
            <person name="Mikhailova N."/>
            <person name="Shelobolina E.S."/>
            <person name="Picardal F."/>
            <person name="Roden E."/>
            <person name="Emerson D."/>
            <person name="Woyke T."/>
        </authorList>
    </citation>
    <scope>NUCLEOTIDE SEQUENCE [LARGE SCALE GENOMIC DNA]</scope>
    <source>
        <strain evidence="2 3">ES-2</strain>
    </source>
</reference>
<feature type="transmembrane region" description="Helical" evidence="1">
    <location>
        <begin position="12"/>
        <end position="32"/>
    </location>
</feature>
<evidence type="ECO:0000313" key="2">
    <source>
        <dbReference type="EMBL" id="ADL56194.1"/>
    </source>
</evidence>
<gene>
    <name evidence="2" type="ordered locus">Galf_2190</name>
</gene>
<accession>D9SIN1</accession>
<dbReference type="RefSeq" id="WP_013294118.1">
    <property type="nucleotide sequence ID" value="NC_014394.1"/>
</dbReference>
<evidence type="ECO:0000313" key="3">
    <source>
        <dbReference type="Proteomes" id="UP000001235"/>
    </source>
</evidence>
<feature type="transmembrane region" description="Helical" evidence="1">
    <location>
        <begin position="44"/>
        <end position="63"/>
    </location>
</feature>
<name>D9SIN1_GALCS</name>
<organism evidence="2 3">
    <name type="scientific">Gallionella capsiferriformans (strain ES-2)</name>
    <name type="common">Gallionella ferruginea capsiferriformans (strain ES-2)</name>
    <dbReference type="NCBI Taxonomy" id="395494"/>
    <lineage>
        <taxon>Bacteria</taxon>
        <taxon>Pseudomonadati</taxon>
        <taxon>Pseudomonadota</taxon>
        <taxon>Betaproteobacteria</taxon>
        <taxon>Nitrosomonadales</taxon>
        <taxon>Gallionellaceae</taxon>
        <taxon>Gallionella</taxon>
    </lineage>
</organism>
<evidence type="ECO:0000256" key="1">
    <source>
        <dbReference type="SAM" id="Phobius"/>
    </source>
</evidence>
<dbReference type="eggNOG" id="ENOG5033AXW">
    <property type="taxonomic scope" value="Bacteria"/>
</dbReference>
<protein>
    <recommendedName>
        <fullName evidence="4">DUF2798 domain-containing protein</fullName>
    </recommendedName>
</protein>
<keyword evidence="1" id="KW-0472">Membrane</keyword>
<dbReference type="Pfam" id="PF11391">
    <property type="entry name" value="DUF2798"/>
    <property type="match status" value="1"/>
</dbReference>
<dbReference type="KEGG" id="gca:Galf_2190"/>